<evidence type="ECO:0000313" key="1">
    <source>
        <dbReference type="EMBL" id="ARP18580.1"/>
    </source>
</evidence>
<proteinExistence type="predicted"/>
<protein>
    <recommendedName>
        <fullName evidence="2">Type III secretion chaperone CesT</fullName>
    </recommendedName>
</protein>
<reference evidence="1" key="1">
    <citation type="submission" date="2016-10" db="EMBL/GenBank/DDBJ databases">
        <title>The High Quality Genome of Vibrio alginolyticus K01M1.</title>
        <authorList>
            <person name="Wendling C."/>
            <person name="Chibani C.M."/>
            <person name="Hertel R."/>
            <person name="Sproer C."/>
            <person name="Bunk B."/>
            <person name="Overmann J."/>
            <person name="Roth O."/>
            <person name="Liesegang H."/>
        </authorList>
    </citation>
    <scope>NUCLEOTIDE SEQUENCE</scope>
    <source>
        <strain evidence="1">K05K4</strain>
    </source>
</reference>
<dbReference type="SUPFAM" id="SSF69635">
    <property type="entry name" value="Type III secretory system chaperone-like"/>
    <property type="match status" value="1"/>
</dbReference>
<sequence length="148" mass="16784">MDTGKINMLLSELGEVLNLERVTAYDNQMWSLHFAENNSVDVLLVEEKGELLISKNLLIEQDDITLDKLQVLLEYNFLYRETGGVQFCVNPTRKDVVLQVAIAAGSELTNIANLIIQLNELVDTWVQLFQNNTVVDFSQTDVHAFIQV</sequence>
<dbReference type="AlphaFoldDB" id="A0A1W6TRV4"/>
<dbReference type="Pfam" id="PF05932">
    <property type="entry name" value="CesT"/>
    <property type="match status" value="1"/>
</dbReference>
<dbReference type="RefSeq" id="WP_226084278.1">
    <property type="nucleotide sequence ID" value="NZ_CP017889.1"/>
</dbReference>
<evidence type="ECO:0008006" key="2">
    <source>
        <dbReference type="Google" id="ProtNLM"/>
    </source>
</evidence>
<name>A0A1W6TRV4_VIBAL</name>
<dbReference type="EMBL" id="CP017902">
    <property type="protein sequence ID" value="ARP18580.1"/>
    <property type="molecule type" value="Genomic_DNA"/>
</dbReference>
<dbReference type="CDD" id="cd16364">
    <property type="entry name" value="T3SC_I-like"/>
    <property type="match status" value="1"/>
</dbReference>
<dbReference type="Gene3D" id="3.30.1460.10">
    <property type="match status" value="1"/>
</dbReference>
<dbReference type="InterPro" id="IPR010261">
    <property type="entry name" value="Tir_chaperone"/>
</dbReference>
<gene>
    <name evidence="1" type="ORF">K05K4_17440</name>
</gene>
<accession>A0A1W6TRV4</accession>
<dbReference type="GO" id="GO:0030254">
    <property type="term" value="P:protein secretion by the type III secretion system"/>
    <property type="evidence" value="ECO:0007669"/>
    <property type="project" value="InterPro"/>
</dbReference>
<organism evidence="1">
    <name type="scientific">Vibrio alginolyticus</name>
    <dbReference type="NCBI Taxonomy" id="663"/>
    <lineage>
        <taxon>Bacteria</taxon>
        <taxon>Pseudomonadati</taxon>
        <taxon>Pseudomonadota</taxon>
        <taxon>Gammaproteobacteria</taxon>
        <taxon>Vibrionales</taxon>
        <taxon>Vibrionaceae</taxon>
        <taxon>Vibrio</taxon>
    </lineage>
</organism>